<protein>
    <submittedName>
        <fullName evidence="1">Uncharacterized protein</fullName>
    </submittedName>
</protein>
<sequence length="89" mass="10240">MVATNRARDQQPQELSGVVVGWKHRTFSENIHLTVQSTTKGKPTPEAVDTHHLLMTRNQAFLLANYLLQLTGQEDSMPRRRSFLSRFFT</sequence>
<proteinExistence type="predicted"/>
<dbReference type="HOGENOM" id="CLU_2451688_0_0_5"/>
<dbReference type="KEGG" id="nar:Saro_0820"/>
<evidence type="ECO:0000313" key="1">
    <source>
        <dbReference type="EMBL" id="ABD25265.1"/>
    </source>
</evidence>
<accession>Q2GA58</accession>
<gene>
    <name evidence="1" type="ordered locus">Saro_0820</name>
</gene>
<keyword evidence="2" id="KW-1185">Reference proteome</keyword>
<evidence type="ECO:0000313" key="2">
    <source>
        <dbReference type="Proteomes" id="UP000009134"/>
    </source>
</evidence>
<reference evidence="2" key="1">
    <citation type="submission" date="2006-01" db="EMBL/GenBank/DDBJ databases">
        <title>Complete sequence of Novosphingobium aromaticivorans DSM 12444.</title>
        <authorList>
            <consortium name="US DOE Joint Genome Institute"/>
            <person name="Copeland A."/>
            <person name="Lucas S."/>
            <person name="Lapidus A."/>
            <person name="Barry K."/>
            <person name="Detter J.C."/>
            <person name="Glavina T."/>
            <person name="Hammon N."/>
            <person name="Israni S."/>
            <person name="Pitluck S."/>
            <person name="Chain P."/>
            <person name="Malfatti S."/>
            <person name="Shin M."/>
            <person name="Vergez L."/>
            <person name="Schmutz J."/>
            <person name="Larimer F."/>
            <person name="Land M."/>
            <person name="Kyrpides N."/>
            <person name="Ivanova N."/>
            <person name="Fredrickson J."/>
            <person name="Balkwill D."/>
            <person name="Romine M.F."/>
            <person name="Richardson P."/>
        </authorList>
    </citation>
    <scope>NUCLEOTIDE SEQUENCE [LARGE SCALE GENOMIC DNA]</scope>
    <source>
        <strain evidence="2">ATCC 700278 / DSM 12444 / CCUG 56034 / CIP 105152 / NBRC 16084 / F199</strain>
    </source>
</reference>
<dbReference type="Proteomes" id="UP000009134">
    <property type="component" value="Chromosome"/>
</dbReference>
<dbReference type="EMBL" id="CP000248">
    <property type="protein sequence ID" value="ABD25265.1"/>
    <property type="molecule type" value="Genomic_DNA"/>
</dbReference>
<dbReference type="AlphaFoldDB" id="Q2GA58"/>
<dbReference type="RefSeq" id="WP_011444479.1">
    <property type="nucleotide sequence ID" value="NC_007794.1"/>
</dbReference>
<organism evidence="1 2">
    <name type="scientific">Novosphingobium aromaticivorans (strain ATCC 700278 / DSM 12444 / CCUG 56034 / CIP 105152 / NBRC 16084 / F199)</name>
    <dbReference type="NCBI Taxonomy" id="279238"/>
    <lineage>
        <taxon>Bacteria</taxon>
        <taxon>Pseudomonadati</taxon>
        <taxon>Pseudomonadota</taxon>
        <taxon>Alphaproteobacteria</taxon>
        <taxon>Sphingomonadales</taxon>
        <taxon>Sphingomonadaceae</taxon>
        <taxon>Novosphingobium</taxon>
    </lineage>
</organism>
<name>Q2GA58_NOVAD</name>